<proteinExistence type="predicted"/>
<evidence type="ECO:0000313" key="2">
    <source>
        <dbReference type="EMBL" id="WAP67144.1"/>
    </source>
</evidence>
<dbReference type="Pfam" id="PF20358">
    <property type="entry name" value="DUF6653"/>
    <property type="match status" value="1"/>
</dbReference>
<dbReference type="EMBL" id="CP114029">
    <property type="protein sequence ID" value="WAP67144.1"/>
    <property type="molecule type" value="Genomic_DNA"/>
</dbReference>
<organism evidence="2 3">
    <name type="scientific">Jiella pelagia</name>
    <dbReference type="NCBI Taxonomy" id="2986949"/>
    <lineage>
        <taxon>Bacteria</taxon>
        <taxon>Pseudomonadati</taxon>
        <taxon>Pseudomonadota</taxon>
        <taxon>Alphaproteobacteria</taxon>
        <taxon>Hyphomicrobiales</taxon>
        <taxon>Aurantimonadaceae</taxon>
        <taxon>Jiella</taxon>
    </lineage>
</organism>
<evidence type="ECO:0000313" key="3">
    <source>
        <dbReference type="Proteomes" id="UP001164020"/>
    </source>
</evidence>
<evidence type="ECO:0008006" key="4">
    <source>
        <dbReference type="Google" id="ProtNLM"/>
    </source>
</evidence>
<protein>
    <recommendedName>
        <fullName evidence="4">DUF4395 domain-containing protein</fullName>
    </recommendedName>
</protein>
<keyword evidence="1" id="KW-0472">Membrane</keyword>
<evidence type="ECO:0000256" key="1">
    <source>
        <dbReference type="SAM" id="Phobius"/>
    </source>
</evidence>
<dbReference type="Proteomes" id="UP001164020">
    <property type="component" value="Chromosome"/>
</dbReference>
<accession>A0ABY7BWP7</accession>
<dbReference type="RefSeq" id="WP_268879592.1">
    <property type="nucleotide sequence ID" value="NZ_CP114029.1"/>
</dbReference>
<keyword evidence="1" id="KW-1133">Transmembrane helix</keyword>
<sequence length="172" mass="19212">MDVFALSERLMRMDDAAWERHANPLSVWSRVAALPLLVLALWTRAWIGWWCLVPVAAVALFVFVNPRLFAPPARQDSWAARATYGERLFLARRERALPPHHQKMALLLTGVSAAGVAPLVYGLVILQVWPTLLGLALAMGGKLWFCDRMVWLYEDMRGAGRSAAAPVDVHRG</sequence>
<feature type="transmembrane region" description="Helical" evidence="1">
    <location>
        <begin position="47"/>
        <end position="64"/>
    </location>
</feature>
<dbReference type="InterPro" id="IPR046595">
    <property type="entry name" value="DUF6653"/>
</dbReference>
<keyword evidence="3" id="KW-1185">Reference proteome</keyword>
<keyword evidence="1" id="KW-0812">Transmembrane</keyword>
<gene>
    <name evidence="2" type="ORF">OH818_16245</name>
</gene>
<feature type="transmembrane region" description="Helical" evidence="1">
    <location>
        <begin position="105"/>
        <end position="126"/>
    </location>
</feature>
<reference evidence="2" key="1">
    <citation type="submission" date="2022-12" db="EMBL/GenBank/DDBJ databases">
        <title>Jiella pelagia sp. nov., isolated from phosphonate enriched culture of Northwest Pacific surface seawater.</title>
        <authorList>
            <person name="Shin D.Y."/>
            <person name="Hwang C.Y."/>
        </authorList>
    </citation>
    <scope>NUCLEOTIDE SEQUENCE</scope>
    <source>
        <strain evidence="2">HL-NP1</strain>
    </source>
</reference>
<name>A0ABY7BWP7_9HYPH</name>